<gene>
    <name evidence="3" type="ORF">ABDZ14_15270</name>
</gene>
<keyword evidence="3" id="KW-0547">Nucleotide-binding</keyword>
<evidence type="ECO:0000313" key="3">
    <source>
        <dbReference type="EMBL" id="MEQ6321583.1"/>
    </source>
</evidence>
<dbReference type="RefSeq" id="WP_015288213.1">
    <property type="nucleotide sequence ID" value="NZ_JBEEEP010000042.1"/>
</dbReference>
<proteinExistence type="predicted"/>
<keyword evidence="3" id="KW-0067">ATP-binding</keyword>
<protein>
    <submittedName>
        <fullName evidence="3">ATP-binding protein</fullName>
    </submittedName>
</protein>
<comment type="caution">
    <text evidence="3">The sequence shown here is derived from an EMBL/GenBank/DDBJ whole genome shotgun (WGS) entry which is preliminary data.</text>
</comment>
<name>A0ABV1MH36_9MYCO</name>
<accession>A0ABV1MH36</accession>
<feature type="region of interest" description="Disordered" evidence="1">
    <location>
        <begin position="562"/>
        <end position="600"/>
    </location>
</feature>
<evidence type="ECO:0000313" key="4">
    <source>
        <dbReference type="Proteomes" id="UP001485476"/>
    </source>
</evidence>
<reference evidence="3 4" key="1">
    <citation type="submission" date="2024-05" db="EMBL/GenBank/DDBJ databases">
        <title>Whole genome sequences of Mycobacterium canettii strains associated with human tuberculosis in Canada.</title>
        <authorList>
            <person name="Islam M.R."/>
            <person name="Soualhine H."/>
        </authorList>
    </citation>
    <scope>NUCLEOTIDE SEQUENCE [LARGE SCALE GENOMIC DNA]</scope>
    <source>
        <strain evidence="3 4">1901080</strain>
    </source>
</reference>
<evidence type="ECO:0000259" key="2">
    <source>
        <dbReference type="Pfam" id="PF13304"/>
    </source>
</evidence>
<dbReference type="EMBL" id="JBEEEP010000042">
    <property type="protein sequence ID" value="MEQ6321583.1"/>
    <property type="molecule type" value="Genomic_DNA"/>
</dbReference>
<dbReference type="SUPFAM" id="SSF52540">
    <property type="entry name" value="P-loop containing nucleoside triphosphate hydrolases"/>
    <property type="match status" value="1"/>
</dbReference>
<evidence type="ECO:0000256" key="1">
    <source>
        <dbReference type="SAM" id="MobiDB-lite"/>
    </source>
</evidence>
<dbReference type="InterPro" id="IPR003959">
    <property type="entry name" value="ATPase_AAA_core"/>
</dbReference>
<feature type="domain" description="ATPase AAA-type core" evidence="2">
    <location>
        <begin position="33"/>
        <end position="323"/>
    </location>
</feature>
<dbReference type="InterPro" id="IPR051396">
    <property type="entry name" value="Bact_Antivir_Def_Nuclease"/>
</dbReference>
<dbReference type="Proteomes" id="UP001485476">
    <property type="component" value="Unassembled WGS sequence"/>
</dbReference>
<dbReference type="Pfam" id="PF13304">
    <property type="entry name" value="AAA_21"/>
    <property type="match status" value="1"/>
</dbReference>
<dbReference type="PANTHER" id="PTHR43581">
    <property type="entry name" value="ATP/GTP PHOSPHATASE"/>
    <property type="match status" value="1"/>
</dbReference>
<dbReference type="Gene3D" id="3.40.50.300">
    <property type="entry name" value="P-loop containing nucleotide triphosphate hydrolases"/>
    <property type="match status" value="1"/>
</dbReference>
<organism evidence="3 4">
    <name type="scientific">Mycobacterium canetti</name>
    <dbReference type="NCBI Taxonomy" id="78331"/>
    <lineage>
        <taxon>Bacteria</taxon>
        <taxon>Bacillati</taxon>
        <taxon>Actinomycetota</taxon>
        <taxon>Actinomycetes</taxon>
        <taxon>Mycobacteriales</taxon>
        <taxon>Mycobacteriaceae</taxon>
        <taxon>Mycobacterium</taxon>
        <taxon>Mycobacterium tuberculosis complex</taxon>
    </lineage>
</organism>
<dbReference type="PANTHER" id="PTHR43581:SF4">
    <property type="entry name" value="ATP_GTP PHOSPHATASE"/>
    <property type="match status" value="1"/>
</dbReference>
<dbReference type="GO" id="GO:0005524">
    <property type="term" value="F:ATP binding"/>
    <property type="evidence" value="ECO:0007669"/>
    <property type="project" value="UniProtKB-KW"/>
</dbReference>
<dbReference type="InterPro" id="IPR027417">
    <property type="entry name" value="P-loop_NTPase"/>
</dbReference>
<sequence length="600" mass="65260">MQIGVQVDIRRVDIAHFRGIEQMSWRIPKGTHFLALIGPGDSAKSTILSAIDMALSDRWNLAITDSDFYQGDVEKPISIRVALSDLPTSIRHHDMLGMSLAGIDDASELYEDPDDDHDCCAVIALTVDKSLEPTWTAFRPNKPEPIATVTATARRLIGAYKVDERIDTHLRWSRTSALGRLTEAEHGADELLLRASREARKAVSEAIPPELSELVATIQQRLHALGSGEFKDLKPGLDQSLSTSTGNLALYEGPVPLSNFGLGSRRLAGVAAQQMANADKGIILIDEIEYGLEPHRLANLLTCIKDRTDSALAITTTHSPTALRHLDVDDLGIVRRDSNGTVTVKSFAPDQTYLQKLIRRSPEAFLARRVVLAEGKTDYGFLLELLDRWNAELAEGCKPSSAAIGAVAVEGSGGDTIEWARVLADVGYDVVLFIDSDVENDRDAADALTGNGVAVVRWKDGYNIELAVTDTLTASELTVLIDKAIELSDDPSSYRSNVLDHLHAYGLPEEVTTLLVEEWNEHGVGLDGARATVARAAHRRSWFKRVDKGRALAALLLEAEGYPDSDSASKVQELRDAVFAPAPEGRDTGAPDNPSNATEQ</sequence>
<keyword evidence="4" id="KW-1185">Reference proteome</keyword>